<protein>
    <submittedName>
        <fullName evidence="4">GNAT family N-acetyltransferase</fullName>
    </submittedName>
</protein>
<accession>A0A923EAQ0</accession>
<dbReference type="Pfam" id="PF00583">
    <property type="entry name" value="Acetyltransf_1"/>
    <property type="match status" value="1"/>
</dbReference>
<evidence type="ECO:0000313" key="4">
    <source>
        <dbReference type="EMBL" id="MBC2399598.1"/>
    </source>
</evidence>
<dbReference type="Proteomes" id="UP000563151">
    <property type="component" value="Unassembled WGS sequence"/>
</dbReference>
<dbReference type="EMBL" id="JAAZWO010000031">
    <property type="protein sequence ID" value="MBC2399598.1"/>
    <property type="molecule type" value="Genomic_DNA"/>
</dbReference>
<dbReference type="GO" id="GO:0016747">
    <property type="term" value="F:acyltransferase activity, transferring groups other than amino-acyl groups"/>
    <property type="evidence" value="ECO:0007669"/>
    <property type="project" value="InterPro"/>
</dbReference>
<keyword evidence="1" id="KW-0808">Transferase</keyword>
<evidence type="ECO:0000313" key="5">
    <source>
        <dbReference type="Proteomes" id="UP000563151"/>
    </source>
</evidence>
<dbReference type="AlphaFoldDB" id="A0A923EAQ0"/>
<dbReference type="InterPro" id="IPR016181">
    <property type="entry name" value="Acyl_CoA_acyltransferase"/>
</dbReference>
<name>A0A923EAQ0_CLOTT</name>
<dbReference type="PROSITE" id="PS51186">
    <property type="entry name" value="GNAT"/>
    <property type="match status" value="1"/>
</dbReference>
<organism evidence="4 5">
    <name type="scientific">Clostridium tetanomorphum</name>
    <dbReference type="NCBI Taxonomy" id="1553"/>
    <lineage>
        <taxon>Bacteria</taxon>
        <taxon>Bacillati</taxon>
        <taxon>Bacillota</taxon>
        <taxon>Clostridia</taxon>
        <taxon>Eubacteriales</taxon>
        <taxon>Clostridiaceae</taxon>
        <taxon>Clostridium</taxon>
    </lineage>
</organism>
<dbReference type="CDD" id="cd04301">
    <property type="entry name" value="NAT_SF"/>
    <property type="match status" value="1"/>
</dbReference>
<proteinExistence type="predicted"/>
<comment type="caution">
    <text evidence="4">The sequence shown here is derived from an EMBL/GenBank/DDBJ whole genome shotgun (WGS) entry which is preliminary data.</text>
</comment>
<dbReference type="PANTHER" id="PTHR43420:SF47">
    <property type="entry name" value="N-ACETYLTRANSFERASE DOMAIN-CONTAINING PROTEIN"/>
    <property type="match status" value="1"/>
</dbReference>
<dbReference type="InterPro" id="IPR050680">
    <property type="entry name" value="YpeA/RimI_acetyltransf"/>
</dbReference>
<gene>
    <name evidence="4" type="ORF">HGG79_17745</name>
</gene>
<keyword evidence="2" id="KW-0012">Acyltransferase</keyword>
<sequence>MNIIIELGKENDIDELENLYNDLNDYLAGGVNYPGWIKGIYPIRQNAIDGVKNRNLYVAKNNGKIIGSIILSHEPEQAYYNVKWGFESDYWDVFVIHTFAVHPKFMQCGVGKTLIEFADEYSIKSKVKSIRLDVYEGNIPAIKLYEKCGFKYIDTVDLGLKNYGLDWFKLYEKLI</sequence>
<dbReference type="Gene3D" id="3.40.630.30">
    <property type="match status" value="1"/>
</dbReference>
<dbReference type="SUPFAM" id="SSF55729">
    <property type="entry name" value="Acyl-CoA N-acyltransferases (Nat)"/>
    <property type="match status" value="1"/>
</dbReference>
<feature type="domain" description="N-acetyltransferase" evidence="3">
    <location>
        <begin position="3"/>
        <end position="175"/>
    </location>
</feature>
<evidence type="ECO:0000256" key="1">
    <source>
        <dbReference type="ARBA" id="ARBA00022679"/>
    </source>
</evidence>
<dbReference type="RefSeq" id="WP_035147167.1">
    <property type="nucleotide sequence ID" value="NZ_JAAZWO010000031.1"/>
</dbReference>
<keyword evidence="5" id="KW-1185">Reference proteome</keyword>
<dbReference type="PANTHER" id="PTHR43420">
    <property type="entry name" value="ACETYLTRANSFERASE"/>
    <property type="match status" value="1"/>
</dbReference>
<dbReference type="InterPro" id="IPR000182">
    <property type="entry name" value="GNAT_dom"/>
</dbReference>
<reference evidence="4 5" key="1">
    <citation type="submission" date="2020-04" db="EMBL/GenBank/DDBJ databases">
        <title>Genomic insights into acetone-butanol-ethanol (ABE) fermentation by sequencing solventogenic clostridia strains.</title>
        <authorList>
            <person name="Brown S."/>
        </authorList>
    </citation>
    <scope>NUCLEOTIDE SEQUENCE [LARGE SCALE GENOMIC DNA]</scope>
    <source>
        <strain evidence="4 5">DJ011</strain>
    </source>
</reference>
<evidence type="ECO:0000256" key="2">
    <source>
        <dbReference type="ARBA" id="ARBA00023315"/>
    </source>
</evidence>
<evidence type="ECO:0000259" key="3">
    <source>
        <dbReference type="PROSITE" id="PS51186"/>
    </source>
</evidence>